<sequence>MRFVWLWTTKEAFENIKSEHFSYNETIKYKLTLLERIEKKIRTVGTSTRADKPEWKGSYKVLVDQFIIYYSFSDDKQTCYIEYFKHSRQHY</sequence>
<organism evidence="1 2">
    <name type="scientific">Pontibacillus yanchengensis Y32</name>
    <dbReference type="NCBI Taxonomy" id="1385514"/>
    <lineage>
        <taxon>Bacteria</taxon>
        <taxon>Bacillati</taxon>
        <taxon>Bacillota</taxon>
        <taxon>Bacilli</taxon>
        <taxon>Bacillales</taxon>
        <taxon>Bacillaceae</taxon>
        <taxon>Pontibacillus</taxon>
    </lineage>
</organism>
<dbReference type="EMBL" id="AVBF01000002">
    <property type="protein sequence ID" value="KGP74511.1"/>
    <property type="molecule type" value="Genomic_DNA"/>
</dbReference>
<comment type="caution">
    <text evidence="1">The sequence shown here is derived from an EMBL/GenBank/DDBJ whole genome shotgun (WGS) entry which is preliminary data.</text>
</comment>
<dbReference type="RefSeq" id="WP_036815451.1">
    <property type="nucleotide sequence ID" value="NZ_AVBF01000002.1"/>
</dbReference>
<accession>A0A0A2TK97</accession>
<dbReference type="Proteomes" id="UP000030147">
    <property type="component" value="Unassembled WGS sequence"/>
</dbReference>
<evidence type="ECO:0000313" key="2">
    <source>
        <dbReference type="Proteomes" id="UP000030147"/>
    </source>
</evidence>
<dbReference type="AlphaFoldDB" id="A0A0A2TK97"/>
<proteinExistence type="predicted"/>
<evidence type="ECO:0000313" key="1">
    <source>
        <dbReference type="EMBL" id="KGP74511.1"/>
    </source>
</evidence>
<protein>
    <recommendedName>
        <fullName evidence="3">Plasmid stabilization protein</fullName>
    </recommendedName>
</protein>
<dbReference type="OrthoDB" id="2620644at2"/>
<reference evidence="1 2" key="1">
    <citation type="journal article" date="2015" name="Stand. Genomic Sci.">
        <title>High quality draft genome sequence of the moderately halophilic bacterium Pontibacillus yanchengensis Y32(T) and comparison among Pontibacillus genomes.</title>
        <authorList>
            <person name="Huang J."/>
            <person name="Qiao Z.X."/>
            <person name="Tang J.W."/>
            <person name="Wang G."/>
        </authorList>
    </citation>
    <scope>NUCLEOTIDE SEQUENCE [LARGE SCALE GENOMIC DNA]</scope>
    <source>
        <strain evidence="1 2">Y32</strain>
    </source>
</reference>
<evidence type="ECO:0008006" key="3">
    <source>
        <dbReference type="Google" id="ProtNLM"/>
    </source>
</evidence>
<name>A0A0A2TK97_9BACI</name>
<dbReference type="eggNOG" id="ENOG502ZSA8">
    <property type="taxonomic scope" value="Bacteria"/>
</dbReference>
<gene>
    <name evidence="1" type="ORF">N782_12405</name>
</gene>
<keyword evidence="2" id="KW-1185">Reference proteome</keyword>